<sequence>MSDPHSKITERRPPSETVVRAVASALDTTPLDLRPPLYERVDPEALDSLVRSGSRDLRVRFRYQGRPVVVTGDGRVELPAATENDCSSEGATGCE</sequence>
<dbReference type="Proteomes" id="UP000010843">
    <property type="component" value="Chromosome"/>
</dbReference>
<evidence type="ECO:0000313" key="4">
    <source>
        <dbReference type="Proteomes" id="UP000010843"/>
    </source>
</evidence>
<dbReference type="GeneID" id="14333372"/>
<dbReference type="OrthoDB" id="271604at2157"/>
<dbReference type="AlphaFoldDB" id="L0JMU9"/>
<dbReference type="EMBL" id="CP003372">
    <property type="protein sequence ID" value="AGB32594.1"/>
    <property type="molecule type" value="Genomic_DNA"/>
</dbReference>
<proteinExistence type="predicted"/>
<evidence type="ECO:0000259" key="1">
    <source>
        <dbReference type="Pfam" id="PF18545"/>
    </source>
</evidence>
<dbReference type="EMBL" id="AOIE01000076">
    <property type="protein sequence ID" value="ELY73730.1"/>
    <property type="molecule type" value="Genomic_DNA"/>
</dbReference>
<evidence type="ECO:0000313" key="2">
    <source>
        <dbReference type="EMBL" id="AGB32594.1"/>
    </source>
</evidence>
<reference evidence="4" key="1">
    <citation type="submission" date="2012-02" db="EMBL/GenBank/DDBJ databases">
        <title>Complete sequence of chromosome of Natrinema pellirubrum DSM 15624.</title>
        <authorList>
            <person name="Lucas S."/>
            <person name="Han J."/>
            <person name="Lapidus A."/>
            <person name="Cheng J.-F."/>
            <person name="Goodwin L."/>
            <person name="Pitluck S."/>
            <person name="Peters L."/>
            <person name="Teshima H."/>
            <person name="Detter J.C."/>
            <person name="Han C."/>
            <person name="Tapia R."/>
            <person name="Land M."/>
            <person name="Hauser L."/>
            <person name="Kyrpides N."/>
            <person name="Ivanova N."/>
            <person name="Pagani I."/>
            <person name="Sproer C."/>
            <person name="Anderson I."/>
            <person name="Woyke T."/>
        </authorList>
    </citation>
    <scope>NUCLEOTIDE SEQUENCE [LARGE SCALE GENOMIC DNA]</scope>
    <source>
        <strain evidence="4">DSM 15624 / JCM 10476 / NCIMB 786</strain>
    </source>
</reference>
<dbReference type="InterPro" id="IPR040624">
    <property type="entry name" value="HalOD1"/>
</dbReference>
<name>L0JMU9_NATP1</name>
<dbReference type="Pfam" id="PF18545">
    <property type="entry name" value="HalOD1"/>
    <property type="match status" value="1"/>
</dbReference>
<dbReference type="eggNOG" id="arCOG08928">
    <property type="taxonomic scope" value="Archaea"/>
</dbReference>
<reference evidence="3 5" key="3">
    <citation type="journal article" date="2014" name="PLoS Genet.">
        <title>Phylogenetically driven sequencing of extremely halophilic archaea reveals strategies for static and dynamic osmo-response.</title>
        <authorList>
            <person name="Becker E.A."/>
            <person name="Seitzer P.M."/>
            <person name="Tritt A."/>
            <person name="Larsen D."/>
            <person name="Krusor M."/>
            <person name="Yao A.I."/>
            <person name="Wu D."/>
            <person name="Madern D."/>
            <person name="Eisen J.A."/>
            <person name="Darling A.E."/>
            <person name="Facciotti M.T."/>
        </authorList>
    </citation>
    <scope>NUCLEOTIDE SEQUENCE [LARGE SCALE GENOMIC DNA]</scope>
    <source>
        <strain evidence="3 5">DSM 15624</strain>
    </source>
</reference>
<accession>L0JMU9</accession>
<evidence type="ECO:0000313" key="3">
    <source>
        <dbReference type="EMBL" id="ELY73730.1"/>
    </source>
</evidence>
<dbReference type="HOGENOM" id="CLU_159738_1_1_2"/>
<reference evidence="2" key="2">
    <citation type="submission" date="2012-02" db="EMBL/GenBank/DDBJ databases">
        <title>Complete sequence of chromosome of Natrinema pellirubrum DSM 15624.</title>
        <authorList>
            <consortium name="US DOE Joint Genome Institute"/>
            <person name="Lucas S."/>
            <person name="Han J."/>
            <person name="Lapidus A."/>
            <person name="Cheng J.-F."/>
            <person name="Goodwin L."/>
            <person name="Pitluck S."/>
            <person name="Peters L."/>
            <person name="Teshima H."/>
            <person name="Detter J.C."/>
            <person name="Han C."/>
            <person name="Tapia R."/>
            <person name="Land M."/>
            <person name="Hauser L."/>
            <person name="Kyrpides N."/>
            <person name="Ivanova N."/>
            <person name="Pagani I."/>
            <person name="Sproer C."/>
            <person name="Anderson I."/>
            <person name="Woyke T."/>
        </authorList>
    </citation>
    <scope>NUCLEOTIDE SEQUENCE</scope>
    <source>
        <strain evidence="2">DSM 15624</strain>
    </source>
</reference>
<dbReference type="RefSeq" id="WP_006181977.1">
    <property type="nucleotide sequence ID" value="NC_019962.1"/>
</dbReference>
<gene>
    <name evidence="2" type="ordered locus">Natpe_2792</name>
    <name evidence="3" type="ORF">C488_13048</name>
</gene>
<dbReference type="KEGG" id="npe:Natpe_2792"/>
<dbReference type="PATRIC" id="fig|797303.5.peg.2633"/>
<dbReference type="Proteomes" id="UP000011593">
    <property type="component" value="Unassembled WGS sequence"/>
</dbReference>
<evidence type="ECO:0000313" key="5">
    <source>
        <dbReference type="Proteomes" id="UP000011593"/>
    </source>
</evidence>
<feature type="domain" description="Halobacterial output" evidence="1">
    <location>
        <begin position="11"/>
        <end position="77"/>
    </location>
</feature>
<keyword evidence="5" id="KW-1185">Reference proteome</keyword>
<protein>
    <recommendedName>
        <fullName evidence="1">Halobacterial output domain-containing protein</fullName>
    </recommendedName>
</protein>
<organism evidence="2 4">
    <name type="scientific">Natrinema pellirubrum (strain DSM 15624 / CIP 106293 / JCM 10476 / NCIMB 786 / 157)</name>
    <dbReference type="NCBI Taxonomy" id="797303"/>
    <lineage>
        <taxon>Archaea</taxon>
        <taxon>Methanobacteriati</taxon>
        <taxon>Methanobacteriota</taxon>
        <taxon>Stenosarchaea group</taxon>
        <taxon>Halobacteria</taxon>
        <taxon>Halobacteriales</taxon>
        <taxon>Natrialbaceae</taxon>
        <taxon>Natrinema</taxon>
    </lineage>
</organism>